<dbReference type="RefSeq" id="WP_191110879.1">
    <property type="nucleotide sequence ID" value="NZ_CP061738.1"/>
</dbReference>
<keyword evidence="4" id="KW-0997">Cell inner membrane</keyword>
<dbReference type="KEGG" id="wms:ID128_04480"/>
<dbReference type="EMBL" id="CP061738">
    <property type="protein sequence ID" value="QOD38057.1"/>
    <property type="molecule type" value="Genomic_DNA"/>
</dbReference>
<evidence type="ECO:0000256" key="1">
    <source>
        <dbReference type="ARBA" id="ARBA00005020"/>
    </source>
</evidence>
<evidence type="ECO:0000256" key="13">
    <source>
        <dbReference type="SAM" id="Phobius"/>
    </source>
</evidence>
<organism evidence="15 16">
    <name type="scientific">Candidatus Wolbachia massiliensis</name>
    <dbReference type="NCBI Taxonomy" id="1845000"/>
    <lineage>
        <taxon>Bacteria</taxon>
        <taxon>Pseudomonadati</taxon>
        <taxon>Pseudomonadota</taxon>
        <taxon>Alphaproteobacteria</taxon>
        <taxon>Rickettsiales</taxon>
        <taxon>Anaplasmataceae</taxon>
        <taxon>Wolbachieae</taxon>
        <taxon>Wolbachia</taxon>
    </lineage>
</organism>
<keyword evidence="8" id="KW-0547">Nucleotide-binding</keyword>
<keyword evidence="3" id="KW-1003">Cell membrane</keyword>
<keyword evidence="6" id="KW-0831">Ubiquinone biosynthesis</keyword>
<dbReference type="Pfam" id="PF03109">
    <property type="entry name" value="ABC1"/>
    <property type="match status" value="1"/>
</dbReference>
<keyword evidence="11 13" id="KW-1133">Transmembrane helix</keyword>
<proteinExistence type="inferred from homology"/>
<dbReference type="PANTHER" id="PTHR10566:SF113">
    <property type="entry name" value="PROTEIN ACTIVITY OF BC1 COMPLEX KINASE 7, CHLOROPLASTIC"/>
    <property type="match status" value="1"/>
</dbReference>
<dbReference type="InterPro" id="IPR010232">
    <property type="entry name" value="UbiB"/>
</dbReference>
<dbReference type="GO" id="GO:0005524">
    <property type="term" value="F:ATP binding"/>
    <property type="evidence" value="ECO:0007669"/>
    <property type="project" value="UniProtKB-KW"/>
</dbReference>
<dbReference type="NCBIfam" id="TIGR01982">
    <property type="entry name" value="UbiB"/>
    <property type="match status" value="1"/>
</dbReference>
<feature type="domain" description="Protein kinase" evidence="14">
    <location>
        <begin position="106"/>
        <end position="428"/>
    </location>
</feature>
<evidence type="ECO:0000256" key="9">
    <source>
        <dbReference type="ARBA" id="ARBA00022777"/>
    </source>
</evidence>
<evidence type="ECO:0000256" key="7">
    <source>
        <dbReference type="ARBA" id="ARBA00022692"/>
    </source>
</evidence>
<reference evidence="15 16" key="1">
    <citation type="submission" date="2020-09" db="EMBL/GenBank/DDBJ databases">
        <title>An Earliest Endosymbiont, Wolbachia massiliensis sp. nov., Strain PL13 From the Bed Bug (Cimex hemipterius), Type strain of a New supergroup T.</title>
        <authorList>
            <person name="Laidoudi Y."/>
            <person name="Levasseur A."/>
            <person name="Medkour H."/>
            <person name="Maaloum M."/>
            <person name="BenKhedher M."/>
            <person name="Sambou M."/>
            <person name="Bassene H."/>
            <person name="Davoust B."/>
            <person name="Fenollar F."/>
            <person name="Raoult D."/>
            <person name="Mediannikov O."/>
        </authorList>
    </citation>
    <scope>NUCLEOTIDE SEQUENCE [LARGE SCALE GENOMIC DNA]</scope>
    <source>
        <strain evidence="15 16">PL13</strain>
    </source>
</reference>
<evidence type="ECO:0000256" key="12">
    <source>
        <dbReference type="ARBA" id="ARBA00023136"/>
    </source>
</evidence>
<evidence type="ECO:0000256" key="10">
    <source>
        <dbReference type="ARBA" id="ARBA00022840"/>
    </source>
</evidence>
<dbReference type="InterPro" id="IPR045308">
    <property type="entry name" value="UbiB_bact"/>
</dbReference>
<keyword evidence="12 13" id="KW-0472">Membrane</keyword>
<protein>
    <submittedName>
        <fullName evidence="15">2-polyprenylphenol 6-hydroxylase</fullName>
    </submittedName>
</protein>
<evidence type="ECO:0000256" key="4">
    <source>
        <dbReference type="ARBA" id="ARBA00022519"/>
    </source>
</evidence>
<dbReference type="GO" id="GO:0004672">
    <property type="term" value="F:protein kinase activity"/>
    <property type="evidence" value="ECO:0007669"/>
    <property type="project" value="InterPro"/>
</dbReference>
<dbReference type="InterPro" id="IPR000719">
    <property type="entry name" value="Prot_kinase_dom"/>
</dbReference>
<evidence type="ECO:0000256" key="11">
    <source>
        <dbReference type="ARBA" id="ARBA00022989"/>
    </source>
</evidence>
<dbReference type="AlphaFoldDB" id="A0A7L7YQY0"/>
<evidence type="ECO:0000313" key="15">
    <source>
        <dbReference type="EMBL" id="QOD38057.1"/>
    </source>
</evidence>
<keyword evidence="16" id="KW-1185">Reference proteome</keyword>
<keyword evidence="9" id="KW-0418">Kinase</keyword>
<feature type="transmembrane region" description="Helical" evidence="13">
    <location>
        <begin position="455"/>
        <end position="472"/>
    </location>
</feature>
<comment type="similarity">
    <text evidence="2">Belongs to the protein kinase superfamily. ADCK protein kinase family.</text>
</comment>
<name>A0A7L7YQY0_9RICK</name>
<accession>A0A7L7YQY0</accession>
<keyword evidence="7 13" id="KW-0812">Transmembrane</keyword>
<dbReference type="InterPro" id="IPR004147">
    <property type="entry name" value="ABC1_dom"/>
</dbReference>
<dbReference type="PROSITE" id="PS50011">
    <property type="entry name" value="PROTEIN_KINASE_DOM"/>
    <property type="match status" value="1"/>
</dbReference>
<dbReference type="GO" id="GO:0006744">
    <property type="term" value="P:ubiquinone biosynthetic process"/>
    <property type="evidence" value="ECO:0007669"/>
    <property type="project" value="UniProtKB-UniPathway"/>
</dbReference>
<evidence type="ECO:0000256" key="6">
    <source>
        <dbReference type="ARBA" id="ARBA00022688"/>
    </source>
</evidence>
<keyword evidence="5" id="KW-0808">Transferase</keyword>
<evidence type="ECO:0000256" key="2">
    <source>
        <dbReference type="ARBA" id="ARBA00009670"/>
    </source>
</evidence>
<dbReference type="CDD" id="cd13972">
    <property type="entry name" value="UbiB"/>
    <property type="match status" value="1"/>
</dbReference>
<comment type="pathway">
    <text evidence="1">Cofactor biosynthesis; ubiquinone biosynthesis [regulation].</text>
</comment>
<dbReference type="InterPro" id="IPR011009">
    <property type="entry name" value="Kinase-like_dom_sf"/>
</dbReference>
<dbReference type="PANTHER" id="PTHR10566">
    <property type="entry name" value="CHAPERONE-ACTIVITY OF BC1 COMPLEX CABC1 -RELATED"/>
    <property type="match status" value="1"/>
</dbReference>
<sequence>MIQNILRLLYITAVLTRYNILPHLLTPSKKSINKIRGDRLKCALEKLGPVFIKFGQSISSRTDILNEDITNSLLLICDRLPSFSHRVAVETIESEFNCKLSDIFSSFSEKPVAAASISQVHKAVTTEGKEVAVKVLRPNIEKIFSKDIKMLFWLAGVAERFSEQSKRLKPIELVSTFAEICRLELDLRFEAAHSSELRENTKGDRGFYVPEVDWSRTSKKVLTLEWIEATPIYEVGKHKQIAINLIESFCNQVYRDCFFHADMHPGNIMIDSDNNIIALDCGIMGRIDRETCYYVIEILKGFLNRDYDHVAKVHFRAGYVSPQHKNFITACRAIGEPIIGQPIQKISFASLLAQLFKITGDFDMKVQTQLLLLQKTMILLEGTCRKIYPEINMWKVVEAWTKNQPKNKMGCKEKIKSSYPVKTIQEIFSLVEKLNLIAGQKLESIKIKNKSNGKIYFLLWFIIATLVIKFLTC</sequence>
<dbReference type="InterPro" id="IPR050154">
    <property type="entry name" value="UbiB_kinase"/>
</dbReference>
<evidence type="ECO:0000256" key="8">
    <source>
        <dbReference type="ARBA" id="ARBA00022741"/>
    </source>
</evidence>
<keyword evidence="10" id="KW-0067">ATP-binding</keyword>
<dbReference type="Proteomes" id="UP000516514">
    <property type="component" value="Chromosome"/>
</dbReference>
<evidence type="ECO:0000259" key="14">
    <source>
        <dbReference type="PROSITE" id="PS50011"/>
    </source>
</evidence>
<evidence type="ECO:0000256" key="5">
    <source>
        <dbReference type="ARBA" id="ARBA00022679"/>
    </source>
</evidence>
<evidence type="ECO:0000313" key="16">
    <source>
        <dbReference type="Proteomes" id="UP000516514"/>
    </source>
</evidence>
<dbReference type="SUPFAM" id="SSF56112">
    <property type="entry name" value="Protein kinase-like (PK-like)"/>
    <property type="match status" value="1"/>
</dbReference>
<evidence type="ECO:0000256" key="3">
    <source>
        <dbReference type="ARBA" id="ARBA00022475"/>
    </source>
</evidence>
<dbReference type="UniPathway" id="UPA00232"/>
<gene>
    <name evidence="15" type="primary">ubiB</name>
    <name evidence="15" type="ORF">ID128_04480</name>
</gene>